<protein>
    <submittedName>
        <fullName evidence="2">Uncharacterized protein</fullName>
    </submittedName>
</protein>
<dbReference type="EMBL" id="JAMZDX010000003">
    <property type="protein sequence ID" value="MCP2310500.1"/>
    <property type="molecule type" value="Genomic_DNA"/>
</dbReference>
<comment type="caution">
    <text evidence="2">The sequence shown here is derived from an EMBL/GenBank/DDBJ whole genome shotgun (WGS) entry which is preliminary data.</text>
</comment>
<dbReference type="Proteomes" id="UP001206483">
    <property type="component" value="Unassembled WGS sequence"/>
</dbReference>
<reference evidence="2 3" key="1">
    <citation type="submission" date="2022-06" db="EMBL/GenBank/DDBJ databases">
        <title>Sequencing the genomes of 1000 actinobacteria strains.</title>
        <authorList>
            <person name="Klenk H.-P."/>
        </authorList>
    </citation>
    <scope>NUCLEOTIDE SEQUENCE [LARGE SCALE GENOMIC DNA]</scope>
    <source>
        <strain evidence="2 3">DSM 41656</strain>
    </source>
</reference>
<dbReference type="RefSeq" id="WP_253798491.1">
    <property type="nucleotide sequence ID" value="NZ_BAAAUB010000014.1"/>
</dbReference>
<keyword evidence="3" id="KW-1185">Reference proteome</keyword>
<name>A0ABT1IZB3_9ACTN</name>
<accession>A0ABT1IZB3</accession>
<proteinExistence type="predicted"/>
<sequence>MNHDFDLSALLEESVQGLTVPVAVIVAESNRLGRRRRLQRRLRLGATAAVLAGAAVAGTVLGVPYLRNAATPASPAAAPPSASSSPVQIELPTARLTPEAMLKLLGDELPTSTRFERFERTSREADADHTVGVKVWYDDGYGPQTMVVVMERGSGRAGGCPAVLKWPYTVCTDRMLDDGSEESVETGETPQTVTTVSIRRPSGDFLAISNYNGVMRSVGLDHDRNVPPLDTNVLRAIAEAPGWQLEVTQSLVDAGAKIAQSVPEGNVIVD</sequence>
<feature type="transmembrane region" description="Helical" evidence="1">
    <location>
        <begin position="44"/>
        <end position="66"/>
    </location>
</feature>
<evidence type="ECO:0000313" key="3">
    <source>
        <dbReference type="Proteomes" id="UP001206483"/>
    </source>
</evidence>
<keyword evidence="1" id="KW-0472">Membrane</keyword>
<keyword evidence="1" id="KW-1133">Transmembrane helix</keyword>
<evidence type="ECO:0000313" key="2">
    <source>
        <dbReference type="EMBL" id="MCP2310500.1"/>
    </source>
</evidence>
<keyword evidence="1" id="KW-0812">Transmembrane</keyword>
<organism evidence="2 3">
    <name type="scientific">Kitasatospora paracochleata</name>
    <dbReference type="NCBI Taxonomy" id="58354"/>
    <lineage>
        <taxon>Bacteria</taxon>
        <taxon>Bacillati</taxon>
        <taxon>Actinomycetota</taxon>
        <taxon>Actinomycetes</taxon>
        <taxon>Kitasatosporales</taxon>
        <taxon>Streptomycetaceae</taxon>
        <taxon>Kitasatospora</taxon>
    </lineage>
</organism>
<gene>
    <name evidence="2" type="ORF">FHR36_003633</name>
</gene>
<evidence type="ECO:0000256" key="1">
    <source>
        <dbReference type="SAM" id="Phobius"/>
    </source>
</evidence>